<dbReference type="AlphaFoldDB" id="A0A165IPM0"/>
<dbReference type="InterPro" id="IPR019734">
    <property type="entry name" value="TPR_rpt"/>
</dbReference>
<dbReference type="EMBL" id="KV423928">
    <property type="protein sequence ID" value="KZT60844.1"/>
    <property type="molecule type" value="Genomic_DNA"/>
</dbReference>
<feature type="repeat" description="TPR" evidence="3">
    <location>
        <begin position="561"/>
        <end position="594"/>
    </location>
</feature>
<keyword evidence="1" id="KW-0677">Repeat</keyword>
<feature type="region of interest" description="Disordered" evidence="4">
    <location>
        <begin position="747"/>
        <end position="771"/>
    </location>
</feature>
<feature type="region of interest" description="Disordered" evidence="4">
    <location>
        <begin position="273"/>
        <end position="309"/>
    </location>
</feature>
<keyword evidence="6" id="KW-1185">Reference proteome</keyword>
<protein>
    <submittedName>
        <fullName evidence="5">Tetratricopeptide repeat domain 27</fullName>
    </submittedName>
</protein>
<dbReference type="InParanoid" id="A0A165IPM0"/>
<sequence>MALTRETALLVEKSLIEGKWRSGIDESALQLLPLELAHLVVDGKFSDALKHPESRRVFQTKYIASTPWTRRLRDLLASSTQGLDAELMRLSIAIACMHSFVQVNWTGPELDIKPSDLFADHVDITEEDLDREAIDELCFGGEPAYHLAHVPAFFRLAQLLLEQPYQHISTITWWRLRASSLHQHLLDEPVAFPSDLLPDVDNLISSLDGEHDLQGRLWVERGIAHHMVGRDQVAGEAFISAARSTGLQYELSGALGKRTKWQQNEVTQLVLLAESRKREDSPVEAQTAGDEKAADDEPADGNPDKKDMPEALLLNDDTLLEHTEFTSSTVGTGALAHIDPKSQPALDALDQCILLSLCLNVKNTSPLHGLTSEQMSAYVARVLSHPKNWTVYTMALLLRSRLEANRTRTVERSTLQLQALIDQMPTSDSTLQERLLYFHSIILPSKWEMERELAVRFLSLGVVRSALDIFERLEMWEETVQCWQSLERPEKGIAIVRDLLEGKKQEAELVLQRGKSALERQRPRLDRAREAKLWCLLGDLEKNSALAHYEKAWEVSDHTSARAARSLGGYHFAHGQFERAIPYLRRATEINPLYSRTWFVLGCTYIRTEEWVKAKDCFARCVGIEQEDAESWSNLASMYLRMGEAGEKVELDTGVAPAEDDVALAGGIPFSNKLLAFRALRQGLKFSYENWRMWSNYMIIAMDVGELAEAARALGRVVEERAGREGEECVDMAVLERLVNAVTRAPAKEGDAAEGGEVRATERSHNPNEGHGLKRRVRELFTRTILPRISDSARIWRMWARMLVWEGRWGAALEAHMNAYRAAVVSDERVDVDLERWREAVGELEETVDVMRNLGPRAAEEGKGGMKDWKFQAKGVVRTFMGRTRASFGDEPEWERLTELLEELRNDE</sequence>
<organism evidence="5 6">
    <name type="scientific">Calocera cornea HHB12733</name>
    <dbReference type="NCBI Taxonomy" id="1353952"/>
    <lineage>
        <taxon>Eukaryota</taxon>
        <taxon>Fungi</taxon>
        <taxon>Dikarya</taxon>
        <taxon>Basidiomycota</taxon>
        <taxon>Agaricomycotina</taxon>
        <taxon>Dacrymycetes</taxon>
        <taxon>Dacrymycetales</taxon>
        <taxon>Dacrymycetaceae</taxon>
        <taxon>Calocera</taxon>
    </lineage>
</organism>
<evidence type="ECO:0000313" key="5">
    <source>
        <dbReference type="EMBL" id="KZT60844.1"/>
    </source>
</evidence>
<dbReference type="OrthoDB" id="1936594at2759"/>
<dbReference type="Gene3D" id="1.25.40.10">
    <property type="entry name" value="Tetratricopeptide repeat domain"/>
    <property type="match status" value="1"/>
</dbReference>
<evidence type="ECO:0000256" key="3">
    <source>
        <dbReference type="PROSITE-ProRule" id="PRU00339"/>
    </source>
</evidence>
<dbReference type="InterPro" id="IPR011990">
    <property type="entry name" value="TPR-like_helical_dom_sf"/>
</dbReference>
<dbReference type="PANTHER" id="PTHR16193:SF0">
    <property type="entry name" value="TETRATRICOPEPTIDE REPEAT PROTEIN 27"/>
    <property type="match status" value="1"/>
</dbReference>
<dbReference type="PANTHER" id="PTHR16193">
    <property type="entry name" value="TETRATRICOPEPTIDE REPEAT PROTEIN 27"/>
    <property type="match status" value="1"/>
</dbReference>
<gene>
    <name evidence="5" type="ORF">CALCODRAFT_465127</name>
</gene>
<keyword evidence="2 3" id="KW-0802">TPR repeat</keyword>
<reference evidence="5 6" key="1">
    <citation type="journal article" date="2016" name="Mol. Biol. Evol.">
        <title>Comparative Genomics of Early-Diverging Mushroom-Forming Fungi Provides Insights into the Origins of Lignocellulose Decay Capabilities.</title>
        <authorList>
            <person name="Nagy L.G."/>
            <person name="Riley R."/>
            <person name="Tritt A."/>
            <person name="Adam C."/>
            <person name="Daum C."/>
            <person name="Floudas D."/>
            <person name="Sun H."/>
            <person name="Yadav J.S."/>
            <person name="Pangilinan J."/>
            <person name="Larsson K.H."/>
            <person name="Matsuura K."/>
            <person name="Barry K."/>
            <person name="Labutti K."/>
            <person name="Kuo R."/>
            <person name="Ohm R.A."/>
            <person name="Bhattacharya S.S."/>
            <person name="Shirouzu T."/>
            <person name="Yoshinaga Y."/>
            <person name="Martin F.M."/>
            <person name="Grigoriev I.V."/>
            <person name="Hibbett D.S."/>
        </authorList>
    </citation>
    <scope>NUCLEOTIDE SEQUENCE [LARGE SCALE GENOMIC DNA]</scope>
    <source>
        <strain evidence="5 6">HHB12733</strain>
    </source>
</reference>
<dbReference type="InterPro" id="IPR044244">
    <property type="entry name" value="TTC27/Emw1"/>
</dbReference>
<evidence type="ECO:0000256" key="4">
    <source>
        <dbReference type="SAM" id="MobiDB-lite"/>
    </source>
</evidence>
<feature type="repeat" description="TPR" evidence="3">
    <location>
        <begin position="595"/>
        <end position="628"/>
    </location>
</feature>
<dbReference type="SMART" id="SM00028">
    <property type="entry name" value="TPR"/>
    <property type="match status" value="2"/>
</dbReference>
<dbReference type="FunCoup" id="A0A165IPM0">
    <property type="interactions" value="857"/>
</dbReference>
<proteinExistence type="predicted"/>
<name>A0A165IPM0_9BASI</name>
<dbReference type="Proteomes" id="UP000076842">
    <property type="component" value="Unassembled WGS sequence"/>
</dbReference>
<dbReference type="SUPFAM" id="SSF48452">
    <property type="entry name" value="TPR-like"/>
    <property type="match status" value="1"/>
</dbReference>
<evidence type="ECO:0000256" key="1">
    <source>
        <dbReference type="ARBA" id="ARBA00022737"/>
    </source>
</evidence>
<dbReference type="PROSITE" id="PS50005">
    <property type="entry name" value="TPR"/>
    <property type="match status" value="2"/>
</dbReference>
<evidence type="ECO:0000256" key="2">
    <source>
        <dbReference type="ARBA" id="ARBA00022803"/>
    </source>
</evidence>
<dbReference type="STRING" id="1353952.A0A165IPM0"/>
<accession>A0A165IPM0</accession>
<evidence type="ECO:0000313" key="6">
    <source>
        <dbReference type="Proteomes" id="UP000076842"/>
    </source>
</evidence>